<dbReference type="EMBL" id="FNOT01000003">
    <property type="protein sequence ID" value="SDX83858.1"/>
    <property type="molecule type" value="Genomic_DNA"/>
</dbReference>
<dbReference type="GO" id="GO:0015807">
    <property type="term" value="P:L-amino acid transport"/>
    <property type="evidence" value="ECO:0007669"/>
    <property type="project" value="TreeGrafter"/>
</dbReference>
<dbReference type="GO" id="GO:0016887">
    <property type="term" value="F:ATP hydrolysis activity"/>
    <property type="evidence" value="ECO:0007669"/>
    <property type="project" value="InterPro"/>
</dbReference>
<name>A0A1H3F0N1_9ACTN</name>
<dbReference type="PROSITE" id="PS50893">
    <property type="entry name" value="ABC_TRANSPORTER_2"/>
    <property type="match status" value="1"/>
</dbReference>
<accession>A0A1H3F0N1</accession>
<dbReference type="Proteomes" id="UP000198921">
    <property type="component" value="Unassembled WGS sequence"/>
</dbReference>
<dbReference type="RefSeq" id="WP_091152898.1">
    <property type="nucleotide sequence ID" value="NZ_FNOT01000003.1"/>
</dbReference>
<dbReference type="PROSITE" id="PS00211">
    <property type="entry name" value="ABC_TRANSPORTER_1"/>
    <property type="match status" value="1"/>
</dbReference>
<protein>
    <submittedName>
        <fullName evidence="7">Branched-chain amino acid transport system ATP-binding protein</fullName>
    </submittedName>
</protein>
<keyword evidence="4 7" id="KW-0067">ATP-binding</keyword>
<keyword evidence="2" id="KW-0813">Transport</keyword>
<dbReference type="InterPro" id="IPR052156">
    <property type="entry name" value="BCAA_Transport_ATP-bd_LivF"/>
</dbReference>
<evidence type="ECO:0000313" key="7">
    <source>
        <dbReference type="EMBL" id="SDX83858.1"/>
    </source>
</evidence>
<dbReference type="InterPro" id="IPR027417">
    <property type="entry name" value="P-loop_NTPase"/>
</dbReference>
<dbReference type="SUPFAM" id="SSF52540">
    <property type="entry name" value="P-loop containing nucleoside triphosphate hydrolases"/>
    <property type="match status" value="1"/>
</dbReference>
<evidence type="ECO:0000256" key="3">
    <source>
        <dbReference type="ARBA" id="ARBA00022741"/>
    </source>
</evidence>
<dbReference type="GO" id="GO:0015658">
    <property type="term" value="F:branched-chain amino acid transmembrane transporter activity"/>
    <property type="evidence" value="ECO:0007669"/>
    <property type="project" value="TreeGrafter"/>
</dbReference>
<evidence type="ECO:0000256" key="4">
    <source>
        <dbReference type="ARBA" id="ARBA00022840"/>
    </source>
</evidence>
<dbReference type="InterPro" id="IPR003593">
    <property type="entry name" value="AAA+_ATPase"/>
</dbReference>
<dbReference type="STRING" id="1137993.SAMN05660209_01425"/>
<dbReference type="InterPro" id="IPR017871">
    <property type="entry name" value="ABC_transporter-like_CS"/>
</dbReference>
<feature type="domain" description="ABC transporter" evidence="6">
    <location>
        <begin position="21"/>
        <end position="254"/>
    </location>
</feature>
<evidence type="ECO:0000259" key="6">
    <source>
        <dbReference type="PROSITE" id="PS50893"/>
    </source>
</evidence>
<dbReference type="SMART" id="SM00382">
    <property type="entry name" value="AAA"/>
    <property type="match status" value="1"/>
</dbReference>
<dbReference type="OrthoDB" id="5179231at2"/>
<dbReference type="Gene3D" id="3.40.50.300">
    <property type="entry name" value="P-loop containing nucleotide triphosphate hydrolases"/>
    <property type="match status" value="1"/>
</dbReference>
<evidence type="ECO:0000256" key="2">
    <source>
        <dbReference type="ARBA" id="ARBA00022448"/>
    </source>
</evidence>
<keyword evidence="8" id="KW-1185">Reference proteome</keyword>
<reference evidence="8" key="1">
    <citation type="submission" date="2016-10" db="EMBL/GenBank/DDBJ databases">
        <authorList>
            <person name="Varghese N."/>
            <person name="Submissions S."/>
        </authorList>
    </citation>
    <scope>NUCLEOTIDE SEQUENCE [LARGE SCALE GENOMIC DNA]</scope>
    <source>
        <strain evidence="8">DSM 45422</strain>
    </source>
</reference>
<dbReference type="AlphaFoldDB" id="A0A1H3F0N1"/>
<proteinExistence type="inferred from homology"/>
<keyword evidence="3" id="KW-0547">Nucleotide-binding</keyword>
<organism evidence="7 8">
    <name type="scientific">Geodermatophilus africanus</name>
    <dbReference type="NCBI Taxonomy" id="1137993"/>
    <lineage>
        <taxon>Bacteria</taxon>
        <taxon>Bacillati</taxon>
        <taxon>Actinomycetota</taxon>
        <taxon>Actinomycetes</taxon>
        <taxon>Geodermatophilales</taxon>
        <taxon>Geodermatophilaceae</taxon>
        <taxon>Geodermatophilus</taxon>
    </lineage>
</organism>
<dbReference type="Pfam" id="PF00005">
    <property type="entry name" value="ABC_tran"/>
    <property type="match status" value="1"/>
</dbReference>
<dbReference type="CDD" id="cd03224">
    <property type="entry name" value="ABC_TM1139_LivF_branched"/>
    <property type="match status" value="1"/>
</dbReference>
<evidence type="ECO:0000256" key="1">
    <source>
        <dbReference type="ARBA" id="ARBA00005417"/>
    </source>
</evidence>
<evidence type="ECO:0000256" key="5">
    <source>
        <dbReference type="ARBA" id="ARBA00022970"/>
    </source>
</evidence>
<dbReference type="PANTHER" id="PTHR43820">
    <property type="entry name" value="HIGH-AFFINITY BRANCHED-CHAIN AMINO ACID TRANSPORT ATP-BINDING PROTEIN LIVF"/>
    <property type="match status" value="1"/>
</dbReference>
<comment type="similarity">
    <text evidence="1">Belongs to the ABC transporter superfamily.</text>
</comment>
<sequence length="254" mass="27179">MSTAQGAGPAERQDAAGPALLQVEEVQAYYGLAHVLQGVSLTVQPGELVALLGRNGAGKTTTVKSIMGLVTVRGGHIRCEGRDFVGLPAESVAQFGVGYVPEDRRMFPGLTVRENFRLAGLGSRLPKAEQQAAIGRALQVFPQLEAHLDRDASRLSGGQQQMVAVGRALICGRKLLLVDEVTQGLAPNIAADMGATLRRIADEGHGVLLVEQNSQMALELADRVYVLDQGVVVHRGDAVALRRDPGWMERYLQL</sequence>
<dbReference type="PANTHER" id="PTHR43820:SF4">
    <property type="entry name" value="HIGH-AFFINITY BRANCHED-CHAIN AMINO ACID TRANSPORT ATP-BINDING PROTEIN LIVF"/>
    <property type="match status" value="1"/>
</dbReference>
<dbReference type="GO" id="GO:0005524">
    <property type="term" value="F:ATP binding"/>
    <property type="evidence" value="ECO:0007669"/>
    <property type="project" value="UniProtKB-KW"/>
</dbReference>
<evidence type="ECO:0000313" key="8">
    <source>
        <dbReference type="Proteomes" id="UP000198921"/>
    </source>
</evidence>
<gene>
    <name evidence="7" type="ORF">SAMN05660209_01425</name>
</gene>
<dbReference type="InterPro" id="IPR003439">
    <property type="entry name" value="ABC_transporter-like_ATP-bd"/>
</dbReference>
<keyword evidence="5" id="KW-0029">Amino-acid transport</keyword>